<evidence type="ECO:0008006" key="8">
    <source>
        <dbReference type="Google" id="ProtNLM"/>
    </source>
</evidence>
<protein>
    <recommendedName>
        <fullName evidence="8">Ig-like domain-containing protein</fullName>
    </recommendedName>
</protein>
<evidence type="ECO:0000256" key="4">
    <source>
        <dbReference type="ARBA" id="ARBA00023180"/>
    </source>
</evidence>
<evidence type="ECO:0000256" key="3">
    <source>
        <dbReference type="ARBA" id="ARBA00023136"/>
    </source>
</evidence>
<keyword evidence="2" id="KW-0732">Signal</keyword>
<proteinExistence type="predicted"/>
<dbReference type="OrthoDB" id="8439544at2759"/>
<keyword evidence="4" id="KW-0325">Glycoprotein</keyword>
<sequence>MVPLCAAGNSKFMERVSFQLVSLCFYAQYVMTLDISIKQVGQLGDNITLHPALPNDHVLDARWKKSDKLLKGFMNRSEFFENGSMFLRTAIKNDSGIYTVELFNLSGHLISTTRIELIILEAVSQPDVHMSCTADGHIVLTCSVDRGDQVRLYWTGYADPSPQPEQRGTERNLTLYLSANASDLGACVAENQVSNKSSGPISQTCSVGSRQYGLETKTDHIPLWVLLGLFVGTAALSMVVSKLRKKPVMHSEDATDNVYVTMEGCREMRDRAEPNKVKETDDSLYVTCRSQQGNQLMNMSISPVSEEDIYV</sequence>
<dbReference type="InterPro" id="IPR036179">
    <property type="entry name" value="Ig-like_dom_sf"/>
</dbReference>
<dbReference type="AlphaFoldDB" id="A0A9D3PTM8"/>
<keyword evidence="5" id="KW-0812">Transmembrane</keyword>
<evidence type="ECO:0000313" key="7">
    <source>
        <dbReference type="Proteomes" id="UP001046870"/>
    </source>
</evidence>
<evidence type="ECO:0000313" key="6">
    <source>
        <dbReference type="EMBL" id="KAG7465206.1"/>
    </source>
</evidence>
<dbReference type="Gene3D" id="2.60.40.10">
    <property type="entry name" value="Immunoglobulins"/>
    <property type="match status" value="2"/>
</dbReference>
<organism evidence="6 7">
    <name type="scientific">Megalops atlanticus</name>
    <name type="common">Tarpon</name>
    <name type="synonym">Clupea gigantea</name>
    <dbReference type="NCBI Taxonomy" id="7932"/>
    <lineage>
        <taxon>Eukaryota</taxon>
        <taxon>Metazoa</taxon>
        <taxon>Chordata</taxon>
        <taxon>Craniata</taxon>
        <taxon>Vertebrata</taxon>
        <taxon>Euteleostomi</taxon>
        <taxon>Actinopterygii</taxon>
        <taxon>Neopterygii</taxon>
        <taxon>Teleostei</taxon>
        <taxon>Elopiformes</taxon>
        <taxon>Megalopidae</taxon>
        <taxon>Megalops</taxon>
    </lineage>
</organism>
<dbReference type="SUPFAM" id="SSF48726">
    <property type="entry name" value="Immunoglobulin"/>
    <property type="match status" value="2"/>
</dbReference>
<gene>
    <name evidence="6" type="ORF">MATL_G00173790</name>
</gene>
<dbReference type="Proteomes" id="UP001046870">
    <property type="component" value="Chromosome 14"/>
</dbReference>
<feature type="transmembrane region" description="Helical" evidence="5">
    <location>
        <begin position="221"/>
        <end position="240"/>
    </location>
</feature>
<comment type="subcellular location">
    <subcellularLocation>
        <location evidence="1">Membrane</location>
    </subcellularLocation>
</comment>
<comment type="caution">
    <text evidence="6">The sequence shown here is derived from an EMBL/GenBank/DDBJ whole genome shotgun (WGS) entry which is preliminary data.</text>
</comment>
<keyword evidence="7" id="KW-1185">Reference proteome</keyword>
<keyword evidence="5" id="KW-1133">Transmembrane helix</keyword>
<dbReference type="PANTHER" id="PTHR12080">
    <property type="entry name" value="SIGNALING LYMPHOCYTIC ACTIVATION MOLECULE"/>
    <property type="match status" value="1"/>
</dbReference>
<dbReference type="GO" id="GO:0016020">
    <property type="term" value="C:membrane"/>
    <property type="evidence" value="ECO:0007669"/>
    <property type="project" value="UniProtKB-SubCell"/>
</dbReference>
<reference evidence="6" key="1">
    <citation type="submission" date="2021-01" db="EMBL/GenBank/DDBJ databases">
        <authorList>
            <person name="Zahm M."/>
            <person name="Roques C."/>
            <person name="Cabau C."/>
            <person name="Klopp C."/>
            <person name="Donnadieu C."/>
            <person name="Jouanno E."/>
            <person name="Lampietro C."/>
            <person name="Louis A."/>
            <person name="Herpin A."/>
            <person name="Echchiki A."/>
            <person name="Berthelot C."/>
            <person name="Parey E."/>
            <person name="Roest-Crollius H."/>
            <person name="Braasch I."/>
            <person name="Postlethwait J."/>
            <person name="Bobe J."/>
            <person name="Montfort J."/>
            <person name="Bouchez O."/>
            <person name="Begum T."/>
            <person name="Mejri S."/>
            <person name="Adams A."/>
            <person name="Chen W.-J."/>
            <person name="Guiguen Y."/>
        </authorList>
    </citation>
    <scope>NUCLEOTIDE SEQUENCE</scope>
    <source>
        <strain evidence="6">YG-15Mar2019-1</strain>
        <tissue evidence="6">Brain</tissue>
    </source>
</reference>
<dbReference type="InterPro" id="IPR015631">
    <property type="entry name" value="CD2/SLAM_rcpt"/>
</dbReference>
<dbReference type="PANTHER" id="PTHR12080:SF48">
    <property type="entry name" value="IMMUNOGLOBULIN SUBTYPE DOMAIN-CONTAINING PROTEIN"/>
    <property type="match status" value="1"/>
</dbReference>
<name>A0A9D3PTM8_MEGAT</name>
<accession>A0A9D3PTM8</accession>
<keyword evidence="3 5" id="KW-0472">Membrane</keyword>
<dbReference type="EMBL" id="JAFDVH010000014">
    <property type="protein sequence ID" value="KAG7465206.1"/>
    <property type="molecule type" value="Genomic_DNA"/>
</dbReference>
<evidence type="ECO:0000256" key="2">
    <source>
        <dbReference type="ARBA" id="ARBA00022729"/>
    </source>
</evidence>
<dbReference type="InterPro" id="IPR013783">
    <property type="entry name" value="Ig-like_fold"/>
</dbReference>
<evidence type="ECO:0000256" key="1">
    <source>
        <dbReference type="ARBA" id="ARBA00004370"/>
    </source>
</evidence>
<evidence type="ECO:0000256" key="5">
    <source>
        <dbReference type="SAM" id="Phobius"/>
    </source>
</evidence>